<dbReference type="RefSeq" id="WP_063492186.1">
    <property type="nucleotide sequence ID" value="NZ_CP016340.1"/>
</dbReference>
<dbReference type="InterPro" id="IPR011604">
    <property type="entry name" value="PDDEXK-like_dom_sf"/>
</dbReference>
<evidence type="ECO:0000313" key="3">
    <source>
        <dbReference type="Proteomes" id="UP000076825"/>
    </source>
</evidence>
<dbReference type="SUPFAM" id="SSF52980">
    <property type="entry name" value="Restriction endonuclease-like"/>
    <property type="match status" value="1"/>
</dbReference>
<evidence type="ECO:0000313" key="2">
    <source>
        <dbReference type="EMBL" id="SAI72163.1"/>
    </source>
</evidence>
<keyword evidence="2" id="KW-0540">Nuclease</keyword>
<dbReference type="InterPro" id="IPR051703">
    <property type="entry name" value="NF-kappa-B_Signaling_Reg"/>
</dbReference>
<keyword evidence="2" id="KW-0378">Hydrolase</keyword>
<dbReference type="PATRIC" id="fig|123899.6.peg.3067"/>
<evidence type="ECO:0000259" key="1">
    <source>
        <dbReference type="Pfam" id="PF09588"/>
    </source>
</evidence>
<dbReference type="AlphaFoldDB" id="A0A157QAU7"/>
<dbReference type="Gene3D" id="3.90.320.10">
    <property type="match status" value="1"/>
</dbReference>
<dbReference type="CDD" id="cd22343">
    <property type="entry name" value="PDDEXK_lambda_exonuclease-like"/>
    <property type="match status" value="1"/>
</dbReference>
<dbReference type="EMBL" id="LT546645">
    <property type="protein sequence ID" value="SAI72163.1"/>
    <property type="molecule type" value="Genomic_DNA"/>
</dbReference>
<dbReference type="Proteomes" id="UP000076825">
    <property type="component" value="Chromosome 1"/>
</dbReference>
<proteinExistence type="predicted"/>
<dbReference type="STRING" id="123899.SAMEA3906487_03073"/>
<name>A0A157QAU7_9BORD</name>
<organism evidence="2 3">
    <name type="scientific">Bordetella trematum</name>
    <dbReference type="NCBI Taxonomy" id="123899"/>
    <lineage>
        <taxon>Bacteria</taxon>
        <taxon>Pseudomonadati</taxon>
        <taxon>Pseudomonadota</taxon>
        <taxon>Betaproteobacteria</taxon>
        <taxon>Burkholderiales</taxon>
        <taxon>Alcaligenaceae</taxon>
        <taxon>Bordetella</taxon>
    </lineage>
</organism>
<dbReference type="GO" id="GO:0004527">
    <property type="term" value="F:exonuclease activity"/>
    <property type="evidence" value="ECO:0007669"/>
    <property type="project" value="UniProtKB-KW"/>
</dbReference>
<sequence>MNAPAQRTDGWRQERAGCLTASTFKDILAVKRDGSPTAERAKLMRVKAFERLSGIPQHELGGKALSWGRDLEEAANAAYMIETGGVIVASPFLVHPVYSFIGASPDGLVGATGGIEMKCPHDEAVHIQTWLEGMPADHTAQVQGNLMVTEREWWDFISYDPRMSAPWRLYVQRIYRDEAYIKTLLIALLQFEAELCEMVETLRRKAA</sequence>
<dbReference type="OrthoDB" id="1245848at2"/>
<dbReference type="PANTHER" id="PTHR46609">
    <property type="entry name" value="EXONUCLEASE, PHAGE-TYPE/RECB, C-TERMINAL DOMAIN-CONTAINING PROTEIN"/>
    <property type="match status" value="1"/>
</dbReference>
<reference evidence="2 3" key="1">
    <citation type="submission" date="2016-04" db="EMBL/GenBank/DDBJ databases">
        <authorList>
            <consortium name="Pathogen Informatics"/>
        </authorList>
    </citation>
    <scope>NUCLEOTIDE SEQUENCE [LARGE SCALE GENOMIC DNA]</scope>
    <source>
        <strain evidence="2 3">H044680328</strain>
    </source>
</reference>
<gene>
    <name evidence="2" type="ORF">SAMEA3906487_03073</name>
</gene>
<protein>
    <submittedName>
        <fullName evidence="2">Exonuclease</fullName>
    </submittedName>
</protein>
<dbReference type="KEGG" id="btrm:SAMEA390648703073"/>
<accession>A0A157QAU7</accession>
<dbReference type="InterPro" id="IPR011335">
    <property type="entry name" value="Restrct_endonuc-II-like"/>
</dbReference>
<dbReference type="Pfam" id="PF09588">
    <property type="entry name" value="YqaJ"/>
    <property type="match status" value="1"/>
</dbReference>
<dbReference type="PANTHER" id="PTHR46609:SF6">
    <property type="entry name" value="EXONUCLEASE, PHAGE-TYPE_RECB, C-TERMINAL DOMAIN-CONTAINING PROTEIN-RELATED"/>
    <property type="match status" value="1"/>
</dbReference>
<feature type="domain" description="YqaJ viral recombinase" evidence="1">
    <location>
        <begin position="11"/>
        <end position="151"/>
    </location>
</feature>
<keyword evidence="2" id="KW-0269">Exonuclease</keyword>
<dbReference type="InterPro" id="IPR019080">
    <property type="entry name" value="YqaJ_viral_recombinase"/>
</dbReference>
<dbReference type="GeneID" id="56591518"/>
<keyword evidence="3" id="KW-1185">Reference proteome</keyword>